<evidence type="ECO:0000256" key="6">
    <source>
        <dbReference type="ARBA" id="ARBA00022884"/>
    </source>
</evidence>
<comment type="subcellular location">
    <subcellularLocation>
        <location evidence="2">Cytoplasm</location>
    </subcellularLocation>
    <subcellularLocation>
        <location evidence="1">Nucleus</location>
    </subcellularLocation>
</comment>
<dbReference type="EMBL" id="OW240923">
    <property type="protein sequence ID" value="CAH2324793.1"/>
    <property type="molecule type" value="Genomic_DNA"/>
</dbReference>
<dbReference type="InterPro" id="IPR000504">
    <property type="entry name" value="RRM_dom"/>
</dbReference>
<dbReference type="PANTHER" id="PTHR48025">
    <property type="entry name" value="OS02G0815200 PROTEIN"/>
    <property type="match status" value="1"/>
</dbReference>
<evidence type="ECO:0000256" key="10">
    <source>
        <dbReference type="PROSITE-ProRule" id="PRU00176"/>
    </source>
</evidence>
<keyword evidence="4" id="KW-0597">Phosphoprotein</keyword>
<dbReference type="GO" id="GO:0010467">
    <property type="term" value="P:gene expression"/>
    <property type="evidence" value="ECO:0007669"/>
    <property type="project" value="UniProtKB-ARBA"/>
</dbReference>
<evidence type="ECO:0000256" key="8">
    <source>
        <dbReference type="ARBA" id="ARBA00067851"/>
    </source>
</evidence>
<dbReference type="PROSITE" id="PS50102">
    <property type="entry name" value="RRM"/>
    <property type="match status" value="2"/>
</dbReference>
<feature type="domain" description="RRM" evidence="12">
    <location>
        <begin position="112"/>
        <end position="182"/>
    </location>
</feature>
<sequence>MEPASLWTAFEVEQEFHWRLQNLLTLQDELVSEDKMKIFIGNVDDQTNQDELSALFEKYGPVLSCAVMKQYAFVHMRGKDGALKAIEELNGLELHGKKMVVELSKPRPQNTWKIFVGNVSSGCDITELRKMFEAYGRVVECDVVKDFAFVHMERESDAREAIKDLNGKNIKGKRINVELSNKCQKPSSSNGSSHSSRSRRPHDLHEPLTNHVDVYDRRRATEAAYASYALRSPHERYMDTVRYNSYESHPRPPSPLYYSRDRSPIRRSPPRSSYSAAEASAILTSKYRQSSAALASAYGSQSSLSSAYGTHSSTYGADLDAYRPRGSTLSSYGTHVSSMASSLGNQSSSSPYAAQSSSSPYASSALVNSYRQQPNSAYESSKFAGLGQQSAYSTVPPMKADPPMYERTRLSPPRSSITDRISSDRHYSALSDYRHLADSQAIYRRSPPKSQVDYRRSLDSLSDYTFGDYLRPAPLSSSYQRRL</sequence>
<keyword evidence="6 10" id="KW-0694">RNA-binding</keyword>
<keyword evidence="3" id="KW-0963">Cytoplasm</keyword>
<feature type="compositionally biased region" description="Polar residues" evidence="11">
    <location>
        <begin position="334"/>
        <end position="345"/>
    </location>
</feature>
<keyword evidence="14" id="KW-1185">Reference proteome</keyword>
<evidence type="ECO:0000256" key="5">
    <source>
        <dbReference type="ARBA" id="ARBA00022737"/>
    </source>
</evidence>
<organism evidence="13 14">
    <name type="scientific">Pelobates cultripes</name>
    <name type="common">Western spadefoot toad</name>
    <dbReference type="NCBI Taxonomy" id="61616"/>
    <lineage>
        <taxon>Eukaryota</taxon>
        <taxon>Metazoa</taxon>
        <taxon>Chordata</taxon>
        <taxon>Craniata</taxon>
        <taxon>Vertebrata</taxon>
        <taxon>Euteleostomi</taxon>
        <taxon>Amphibia</taxon>
        <taxon>Batrachia</taxon>
        <taxon>Anura</taxon>
        <taxon>Pelobatoidea</taxon>
        <taxon>Pelobatidae</taxon>
        <taxon>Pelobates</taxon>
    </lineage>
</organism>
<dbReference type="GO" id="GO:0005737">
    <property type="term" value="C:cytoplasm"/>
    <property type="evidence" value="ECO:0007669"/>
    <property type="project" value="UniProtKB-SubCell"/>
</dbReference>
<dbReference type="InterPro" id="IPR034506">
    <property type="entry name" value="RBM14_RRM1"/>
</dbReference>
<dbReference type="Gene3D" id="3.30.70.330">
    <property type="match status" value="2"/>
</dbReference>
<feature type="region of interest" description="Disordered" evidence="11">
    <location>
        <begin position="179"/>
        <end position="215"/>
    </location>
</feature>
<feature type="domain" description="RRM" evidence="12">
    <location>
        <begin position="36"/>
        <end position="106"/>
    </location>
</feature>
<feature type="compositionally biased region" description="Basic and acidic residues" evidence="11">
    <location>
        <begin position="201"/>
        <end position="215"/>
    </location>
</feature>
<dbReference type="Pfam" id="PF00076">
    <property type="entry name" value="RRM_1"/>
    <property type="match status" value="2"/>
</dbReference>
<evidence type="ECO:0000259" key="12">
    <source>
        <dbReference type="PROSITE" id="PS50102"/>
    </source>
</evidence>
<dbReference type="Proteomes" id="UP001295444">
    <property type="component" value="Chromosome 12"/>
</dbReference>
<evidence type="ECO:0000256" key="9">
    <source>
        <dbReference type="ARBA" id="ARBA00075694"/>
    </source>
</evidence>
<evidence type="ECO:0000256" key="7">
    <source>
        <dbReference type="ARBA" id="ARBA00023242"/>
    </source>
</evidence>
<gene>
    <name evidence="13" type="ORF">PECUL_23A039114</name>
</gene>
<evidence type="ECO:0000313" key="13">
    <source>
        <dbReference type="EMBL" id="CAH2324793.1"/>
    </source>
</evidence>
<dbReference type="GO" id="GO:0003729">
    <property type="term" value="F:mRNA binding"/>
    <property type="evidence" value="ECO:0007669"/>
    <property type="project" value="TreeGrafter"/>
</dbReference>
<dbReference type="PANTHER" id="PTHR48025:SF1">
    <property type="entry name" value="RRM DOMAIN-CONTAINING PROTEIN"/>
    <property type="match status" value="1"/>
</dbReference>
<evidence type="ECO:0000256" key="3">
    <source>
        <dbReference type="ARBA" id="ARBA00022490"/>
    </source>
</evidence>
<evidence type="ECO:0000256" key="11">
    <source>
        <dbReference type="SAM" id="MobiDB-lite"/>
    </source>
</evidence>
<evidence type="ECO:0000256" key="4">
    <source>
        <dbReference type="ARBA" id="ARBA00022553"/>
    </source>
</evidence>
<protein>
    <recommendedName>
        <fullName evidence="8">RNA-binding protein 14</fullName>
    </recommendedName>
    <alternativeName>
        <fullName evidence="9">RNA-binding motif protein 14</fullName>
    </alternativeName>
</protein>
<feature type="compositionally biased region" description="Low complexity" evidence="11">
    <location>
        <begin position="346"/>
        <end position="358"/>
    </location>
</feature>
<evidence type="ECO:0000313" key="14">
    <source>
        <dbReference type="Proteomes" id="UP001295444"/>
    </source>
</evidence>
<keyword evidence="7" id="KW-0539">Nucleus</keyword>
<dbReference type="InterPro" id="IPR035979">
    <property type="entry name" value="RBD_domain_sf"/>
</dbReference>
<dbReference type="InterPro" id="IPR012677">
    <property type="entry name" value="Nucleotide-bd_a/b_plait_sf"/>
</dbReference>
<feature type="region of interest" description="Disordered" evidence="11">
    <location>
        <begin position="393"/>
        <end position="419"/>
    </location>
</feature>
<feature type="region of interest" description="Disordered" evidence="11">
    <location>
        <begin position="243"/>
        <end position="274"/>
    </location>
</feature>
<dbReference type="SUPFAM" id="SSF54928">
    <property type="entry name" value="RNA-binding domain, RBD"/>
    <property type="match status" value="2"/>
</dbReference>
<proteinExistence type="predicted"/>
<name>A0AAD1WVY8_PELCU</name>
<dbReference type="FunFam" id="3.30.70.330:FF:000046">
    <property type="entry name" value="RNA-binding protein 14 isoform X1"/>
    <property type="match status" value="2"/>
</dbReference>
<keyword evidence="5" id="KW-0677">Repeat</keyword>
<dbReference type="CDD" id="cd12608">
    <property type="entry name" value="RRM1_CoAA"/>
    <property type="match status" value="1"/>
</dbReference>
<dbReference type="GO" id="GO:0098534">
    <property type="term" value="P:centriole assembly"/>
    <property type="evidence" value="ECO:0007669"/>
    <property type="project" value="UniProtKB-ARBA"/>
</dbReference>
<dbReference type="GO" id="GO:0005634">
    <property type="term" value="C:nucleus"/>
    <property type="evidence" value="ECO:0007669"/>
    <property type="project" value="UniProtKB-SubCell"/>
</dbReference>
<dbReference type="AlphaFoldDB" id="A0AAD1WVY8"/>
<accession>A0AAD1WVY8</accession>
<feature type="region of interest" description="Disordered" evidence="11">
    <location>
        <begin position="334"/>
        <end position="358"/>
    </location>
</feature>
<evidence type="ECO:0000256" key="1">
    <source>
        <dbReference type="ARBA" id="ARBA00004123"/>
    </source>
</evidence>
<dbReference type="InterPro" id="IPR050502">
    <property type="entry name" value="Euk_RNA-bind_prot"/>
</dbReference>
<dbReference type="SMART" id="SM00360">
    <property type="entry name" value="RRM"/>
    <property type="match status" value="2"/>
</dbReference>
<reference evidence="13" key="1">
    <citation type="submission" date="2022-03" db="EMBL/GenBank/DDBJ databases">
        <authorList>
            <person name="Alioto T."/>
            <person name="Alioto T."/>
            <person name="Gomez Garrido J."/>
        </authorList>
    </citation>
    <scope>NUCLEOTIDE SEQUENCE</scope>
</reference>
<evidence type="ECO:0000256" key="2">
    <source>
        <dbReference type="ARBA" id="ARBA00004496"/>
    </source>
</evidence>